<proteinExistence type="predicted"/>
<keyword evidence="2" id="KW-1185">Reference proteome</keyword>
<dbReference type="EMBL" id="CM042039">
    <property type="protein sequence ID" value="KAI3725273.1"/>
    <property type="molecule type" value="Genomic_DNA"/>
</dbReference>
<gene>
    <name evidence="1" type="ORF">L1987_65054</name>
</gene>
<organism evidence="1 2">
    <name type="scientific">Smallanthus sonchifolius</name>
    <dbReference type="NCBI Taxonomy" id="185202"/>
    <lineage>
        <taxon>Eukaryota</taxon>
        <taxon>Viridiplantae</taxon>
        <taxon>Streptophyta</taxon>
        <taxon>Embryophyta</taxon>
        <taxon>Tracheophyta</taxon>
        <taxon>Spermatophyta</taxon>
        <taxon>Magnoliopsida</taxon>
        <taxon>eudicotyledons</taxon>
        <taxon>Gunneridae</taxon>
        <taxon>Pentapetalae</taxon>
        <taxon>asterids</taxon>
        <taxon>campanulids</taxon>
        <taxon>Asterales</taxon>
        <taxon>Asteraceae</taxon>
        <taxon>Asteroideae</taxon>
        <taxon>Heliantheae alliance</taxon>
        <taxon>Millerieae</taxon>
        <taxon>Smallanthus</taxon>
    </lineage>
</organism>
<evidence type="ECO:0000313" key="1">
    <source>
        <dbReference type="EMBL" id="KAI3725273.1"/>
    </source>
</evidence>
<dbReference type="Proteomes" id="UP001056120">
    <property type="component" value="Linkage Group LG22"/>
</dbReference>
<comment type="caution">
    <text evidence="1">The sequence shown here is derived from an EMBL/GenBank/DDBJ whole genome shotgun (WGS) entry which is preliminary data.</text>
</comment>
<accession>A0ACB9BTL4</accession>
<reference evidence="2" key="1">
    <citation type="journal article" date="2022" name="Mol. Ecol. Resour.">
        <title>The genomes of chicory, endive, great burdock and yacon provide insights into Asteraceae palaeo-polyploidization history and plant inulin production.</title>
        <authorList>
            <person name="Fan W."/>
            <person name="Wang S."/>
            <person name="Wang H."/>
            <person name="Wang A."/>
            <person name="Jiang F."/>
            <person name="Liu H."/>
            <person name="Zhao H."/>
            <person name="Xu D."/>
            <person name="Zhang Y."/>
        </authorList>
    </citation>
    <scope>NUCLEOTIDE SEQUENCE [LARGE SCALE GENOMIC DNA]</scope>
    <source>
        <strain evidence="2">cv. Yunnan</strain>
    </source>
</reference>
<reference evidence="1 2" key="2">
    <citation type="journal article" date="2022" name="Mol. Ecol. Resour.">
        <title>The genomes of chicory, endive, great burdock and yacon provide insights into Asteraceae paleo-polyploidization history and plant inulin production.</title>
        <authorList>
            <person name="Fan W."/>
            <person name="Wang S."/>
            <person name="Wang H."/>
            <person name="Wang A."/>
            <person name="Jiang F."/>
            <person name="Liu H."/>
            <person name="Zhao H."/>
            <person name="Xu D."/>
            <person name="Zhang Y."/>
        </authorList>
    </citation>
    <scope>NUCLEOTIDE SEQUENCE [LARGE SCALE GENOMIC DNA]</scope>
    <source>
        <strain evidence="2">cv. Yunnan</strain>
        <tissue evidence="1">Leaves</tissue>
    </source>
</reference>
<sequence>MVFNGVEIGGASLRIYRPDVQQKVLAIVGIYLEQAEANFSYILEALDMGTPPHDINRNNICSNILKVIRGHGQVAACISFINKTSKTNVGSQSKATEGFSIPNLKVYTSFKGPLNSKPFSGTDAAFHLSLQAKDVPENKDMKADTEI</sequence>
<protein>
    <submittedName>
        <fullName evidence="1">Uncharacterized protein</fullName>
    </submittedName>
</protein>
<name>A0ACB9BTL4_9ASTR</name>
<evidence type="ECO:0000313" key="2">
    <source>
        <dbReference type="Proteomes" id="UP001056120"/>
    </source>
</evidence>